<evidence type="ECO:0000256" key="4">
    <source>
        <dbReference type="ARBA" id="ARBA00022824"/>
    </source>
</evidence>
<evidence type="ECO:0000313" key="12">
    <source>
        <dbReference type="Proteomes" id="UP000031516"/>
    </source>
</evidence>
<dbReference type="GO" id="GO:0043130">
    <property type="term" value="F:ubiquitin binding"/>
    <property type="evidence" value="ECO:0007669"/>
    <property type="project" value="InterPro"/>
</dbReference>
<keyword evidence="12" id="KW-1185">Reference proteome</keyword>
<evidence type="ECO:0000256" key="3">
    <source>
        <dbReference type="ARBA" id="ARBA00022786"/>
    </source>
</evidence>
<protein>
    <recommendedName>
        <fullName evidence="8">Coupling of ubiquitin conjugation to ER degradation protein 1</fullName>
    </recommendedName>
</protein>
<feature type="compositionally biased region" description="Low complexity" evidence="9">
    <location>
        <begin position="42"/>
        <end position="53"/>
    </location>
</feature>
<feature type="region of interest" description="Disordered" evidence="9">
    <location>
        <begin position="38"/>
        <end position="61"/>
    </location>
</feature>
<dbReference type="InterPro" id="IPR003892">
    <property type="entry name" value="CUE"/>
</dbReference>
<evidence type="ECO:0000256" key="2">
    <source>
        <dbReference type="ARBA" id="ARBA00022692"/>
    </source>
</evidence>
<evidence type="ECO:0000256" key="7">
    <source>
        <dbReference type="ARBA" id="ARBA00061383"/>
    </source>
</evidence>
<keyword evidence="4" id="KW-0256">Endoplasmic reticulum</keyword>
<comment type="subcellular location">
    <subcellularLocation>
        <location evidence="1">Endoplasmic reticulum membrane</location>
        <topology evidence="1">Single-pass membrane protein</topology>
    </subcellularLocation>
</comment>
<comment type="similarity">
    <text evidence="7">Belongs to the CUE1 family.</text>
</comment>
<dbReference type="Gene3D" id="1.10.8.10">
    <property type="entry name" value="DNA helicase RuvA subunit, C-terminal domain"/>
    <property type="match status" value="1"/>
</dbReference>
<evidence type="ECO:0000313" key="11">
    <source>
        <dbReference type="EMBL" id="CDO94689.1"/>
    </source>
</evidence>
<dbReference type="Pfam" id="PF02845">
    <property type="entry name" value="CUE"/>
    <property type="match status" value="1"/>
</dbReference>
<dbReference type="PROSITE" id="PS51140">
    <property type="entry name" value="CUE"/>
    <property type="match status" value="1"/>
</dbReference>
<evidence type="ECO:0000256" key="5">
    <source>
        <dbReference type="ARBA" id="ARBA00022989"/>
    </source>
</evidence>
<keyword evidence="3" id="KW-0833">Ubl conjugation pathway</keyword>
<evidence type="ECO:0000256" key="8">
    <source>
        <dbReference type="ARBA" id="ARBA00072899"/>
    </source>
</evidence>
<accession>A0A0A8L741</accession>
<dbReference type="Proteomes" id="UP000031516">
    <property type="component" value="Unassembled WGS sequence"/>
</dbReference>
<evidence type="ECO:0000256" key="9">
    <source>
        <dbReference type="SAM" id="MobiDB-lite"/>
    </source>
</evidence>
<evidence type="ECO:0000256" key="1">
    <source>
        <dbReference type="ARBA" id="ARBA00004389"/>
    </source>
</evidence>
<dbReference type="Pfam" id="PF18499">
    <property type="entry name" value="Cue1_U7BR"/>
    <property type="match status" value="1"/>
</dbReference>
<dbReference type="SMART" id="SM00546">
    <property type="entry name" value="CUE"/>
    <property type="match status" value="1"/>
</dbReference>
<evidence type="ECO:0000256" key="6">
    <source>
        <dbReference type="ARBA" id="ARBA00023136"/>
    </source>
</evidence>
<sequence>MADHSTALFIILAITGYVVLKWFTNNNEQHPSVQNSTILEQSNSSSNTSAAAAPGQPRRRIRRRVNEDMIAVVQSLAPHLHPEQIRYDLEQTGSVETTVERFLSGRDMPFPPDYSPEAETSGNSASTQNQATPNSTSTNTNNTSSTDPRKRSNIKADNLLQKYNVDPQEDLSTLNPADLSIEEKKRLLVWQARKNMEAQVEKSEFLQSLLNA</sequence>
<keyword evidence="2" id="KW-0812">Transmembrane</keyword>
<reference evidence="11 12" key="1">
    <citation type="submission" date="2014-03" db="EMBL/GenBank/DDBJ databases">
        <title>The genome of Kluyveromyces dobzhanskii.</title>
        <authorList>
            <person name="Nystedt B."/>
            <person name="Astrom S."/>
        </authorList>
    </citation>
    <scope>NUCLEOTIDE SEQUENCE [LARGE SCALE GENOMIC DNA]</scope>
    <source>
        <strain evidence="11 12">CBS 2104</strain>
    </source>
</reference>
<dbReference type="OrthoDB" id="3824970at2759"/>
<dbReference type="CDD" id="cd14424">
    <property type="entry name" value="CUE_Cue1p_like"/>
    <property type="match status" value="1"/>
</dbReference>
<dbReference type="AlphaFoldDB" id="A0A0A8L741"/>
<dbReference type="InterPro" id="IPR041158">
    <property type="entry name" value="Cue1_U7BR"/>
</dbReference>
<feature type="domain" description="CUE" evidence="10">
    <location>
        <begin position="65"/>
        <end position="107"/>
    </location>
</feature>
<proteinExistence type="inferred from homology"/>
<dbReference type="Gene3D" id="1.10.287.4310">
    <property type="match status" value="1"/>
</dbReference>
<keyword evidence="6" id="KW-0472">Membrane</keyword>
<feature type="region of interest" description="Disordered" evidence="9">
    <location>
        <begin position="101"/>
        <end position="156"/>
    </location>
</feature>
<dbReference type="GO" id="GO:0005789">
    <property type="term" value="C:endoplasmic reticulum membrane"/>
    <property type="evidence" value="ECO:0007669"/>
    <property type="project" value="UniProtKB-SubCell"/>
</dbReference>
<name>A0A0A8L741_9SACH</name>
<evidence type="ECO:0000259" key="10">
    <source>
        <dbReference type="PROSITE" id="PS51140"/>
    </source>
</evidence>
<comment type="caution">
    <text evidence="11">The sequence shown here is derived from an EMBL/GenBank/DDBJ whole genome shotgun (WGS) entry which is preliminary data.</text>
</comment>
<organism evidence="11 12">
    <name type="scientific">Kluyveromyces dobzhanskii CBS 2104</name>
    <dbReference type="NCBI Taxonomy" id="1427455"/>
    <lineage>
        <taxon>Eukaryota</taxon>
        <taxon>Fungi</taxon>
        <taxon>Dikarya</taxon>
        <taxon>Ascomycota</taxon>
        <taxon>Saccharomycotina</taxon>
        <taxon>Saccharomycetes</taxon>
        <taxon>Saccharomycetales</taxon>
        <taxon>Saccharomycetaceae</taxon>
        <taxon>Kluyveromyces</taxon>
    </lineage>
</organism>
<dbReference type="FunFam" id="1.10.8.10:FF:000050">
    <property type="entry name" value="Related to AMFR protein"/>
    <property type="match status" value="1"/>
</dbReference>
<gene>
    <name evidence="11" type="ORF">KLDO_g2946</name>
</gene>
<keyword evidence="5" id="KW-1133">Transmembrane helix</keyword>
<feature type="compositionally biased region" description="Low complexity" evidence="9">
    <location>
        <begin position="126"/>
        <end position="146"/>
    </location>
</feature>
<dbReference type="EMBL" id="CCBQ010000039">
    <property type="protein sequence ID" value="CDO94689.1"/>
    <property type="molecule type" value="Genomic_DNA"/>
</dbReference>